<sequence>MTRRRPFLDRTYRSRERAARQRKADFNPATMIRWAGLGAAIMIGLAVFVGFTSGGQDIAGRLGFLAGLSQPVLFGASWLDIGVIGIVAVAVAAILLRSRRTRSDEDDAS</sequence>
<feature type="transmembrane region" description="Helical" evidence="1">
    <location>
        <begin position="31"/>
        <end position="52"/>
    </location>
</feature>
<dbReference type="RefSeq" id="WP_330195118.1">
    <property type="nucleotide sequence ID" value="NZ_JAZDRO010000001.1"/>
</dbReference>
<dbReference type="Proteomes" id="UP001310692">
    <property type="component" value="Unassembled WGS sequence"/>
</dbReference>
<name>A0ABU7LVJ9_9PROT</name>
<keyword evidence="3" id="KW-1185">Reference proteome</keyword>
<evidence type="ECO:0000256" key="1">
    <source>
        <dbReference type="SAM" id="Phobius"/>
    </source>
</evidence>
<dbReference type="EMBL" id="JAZDRO010000001">
    <property type="protein sequence ID" value="MEE2565583.1"/>
    <property type="molecule type" value="Genomic_DNA"/>
</dbReference>
<protein>
    <submittedName>
        <fullName evidence="2">Uncharacterized protein</fullName>
    </submittedName>
</protein>
<evidence type="ECO:0000313" key="3">
    <source>
        <dbReference type="Proteomes" id="UP001310692"/>
    </source>
</evidence>
<comment type="caution">
    <text evidence="2">The sequence shown here is derived from an EMBL/GenBank/DDBJ whole genome shotgun (WGS) entry which is preliminary data.</text>
</comment>
<evidence type="ECO:0000313" key="2">
    <source>
        <dbReference type="EMBL" id="MEE2565583.1"/>
    </source>
</evidence>
<reference evidence="2 3" key="1">
    <citation type="submission" date="2024-01" db="EMBL/GenBank/DDBJ databases">
        <title>Hyphobacterium bacterium isolated from marine sediment.</title>
        <authorList>
            <person name="Zhao S."/>
        </authorList>
    </citation>
    <scope>NUCLEOTIDE SEQUENCE [LARGE SCALE GENOMIC DNA]</scope>
    <source>
        <strain evidence="2 3">Y60-23</strain>
    </source>
</reference>
<keyword evidence="1" id="KW-0472">Membrane</keyword>
<organism evidence="2 3">
    <name type="scientific">Hyphobacterium marinum</name>
    <dbReference type="NCBI Taxonomy" id="3116574"/>
    <lineage>
        <taxon>Bacteria</taxon>
        <taxon>Pseudomonadati</taxon>
        <taxon>Pseudomonadota</taxon>
        <taxon>Alphaproteobacteria</taxon>
        <taxon>Maricaulales</taxon>
        <taxon>Maricaulaceae</taxon>
        <taxon>Hyphobacterium</taxon>
    </lineage>
</organism>
<proteinExistence type="predicted"/>
<accession>A0ABU7LVJ9</accession>
<keyword evidence="1" id="KW-1133">Transmembrane helix</keyword>
<gene>
    <name evidence="2" type="ORF">V0U35_02725</name>
</gene>
<keyword evidence="1" id="KW-0812">Transmembrane</keyword>
<feature type="transmembrane region" description="Helical" evidence="1">
    <location>
        <begin position="72"/>
        <end position="96"/>
    </location>
</feature>